<name>A0A382FFB3_9ZZZZ</name>
<protein>
    <recommendedName>
        <fullName evidence="1">Endonuclease/exonuclease/phosphatase domain-containing protein</fullName>
    </recommendedName>
</protein>
<dbReference type="InterPro" id="IPR036691">
    <property type="entry name" value="Endo/exonu/phosph_ase_sf"/>
</dbReference>
<sequence>MKYCNIILFLTLSSWVFMQECPPSDTLSIDPIQNMWNIPMENNWDEIEVMTWNIKNFPISNNTINYVNEIITDILPDVIAFQEINNSSAFNTLANSIPAYEFISSGSGLALAARSDVVEITSWSTLFPGNGYEFAWRYPLLVELNWLCGANAISLQIINIHLKCCSDGDSFDRRYASCALLSDYINENPNVNIIILGDYNDEITDSQNNNSLWPLVSDDAVAFATEPIADIDYYASYP</sequence>
<dbReference type="Pfam" id="PF03372">
    <property type="entry name" value="Exo_endo_phos"/>
    <property type="match status" value="1"/>
</dbReference>
<proteinExistence type="predicted"/>
<dbReference type="EMBL" id="UINC01049501">
    <property type="protein sequence ID" value="SVB61365.1"/>
    <property type="molecule type" value="Genomic_DNA"/>
</dbReference>
<reference evidence="2" key="1">
    <citation type="submission" date="2018-05" db="EMBL/GenBank/DDBJ databases">
        <authorList>
            <person name="Lanie J.A."/>
            <person name="Ng W.-L."/>
            <person name="Kazmierczak K.M."/>
            <person name="Andrzejewski T.M."/>
            <person name="Davidsen T.M."/>
            <person name="Wayne K.J."/>
            <person name="Tettelin H."/>
            <person name="Glass J.I."/>
            <person name="Rusch D."/>
            <person name="Podicherti R."/>
            <person name="Tsui H.-C.T."/>
            <person name="Winkler M.E."/>
        </authorList>
    </citation>
    <scope>NUCLEOTIDE SEQUENCE</scope>
</reference>
<dbReference type="InterPro" id="IPR005135">
    <property type="entry name" value="Endo/exonuclease/phosphatase"/>
</dbReference>
<feature type="domain" description="Endonuclease/exonuclease/phosphatase" evidence="1">
    <location>
        <begin position="50"/>
        <end position="202"/>
    </location>
</feature>
<dbReference type="GO" id="GO:0003824">
    <property type="term" value="F:catalytic activity"/>
    <property type="evidence" value="ECO:0007669"/>
    <property type="project" value="InterPro"/>
</dbReference>
<organism evidence="2">
    <name type="scientific">marine metagenome</name>
    <dbReference type="NCBI Taxonomy" id="408172"/>
    <lineage>
        <taxon>unclassified sequences</taxon>
        <taxon>metagenomes</taxon>
        <taxon>ecological metagenomes</taxon>
    </lineage>
</organism>
<dbReference type="AlphaFoldDB" id="A0A382FFB3"/>
<dbReference type="SUPFAM" id="SSF56219">
    <property type="entry name" value="DNase I-like"/>
    <property type="match status" value="1"/>
</dbReference>
<evidence type="ECO:0000259" key="1">
    <source>
        <dbReference type="Pfam" id="PF03372"/>
    </source>
</evidence>
<evidence type="ECO:0000313" key="2">
    <source>
        <dbReference type="EMBL" id="SVB61365.1"/>
    </source>
</evidence>
<accession>A0A382FFB3</accession>
<gene>
    <name evidence="2" type="ORF">METZ01_LOCUS214219</name>
</gene>
<feature type="non-terminal residue" evidence="2">
    <location>
        <position position="238"/>
    </location>
</feature>
<dbReference type="Gene3D" id="3.60.10.10">
    <property type="entry name" value="Endonuclease/exonuclease/phosphatase"/>
    <property type="match status" value="1"/>
</dbReference>